<reference evidence="1 2" key="1">
    <citation type="submission" date="2020-03" db="EMBL/GenBank/DDBJ databases">
        <authorList>
            <person name="Lai Q."/>
        </authorList>
    </citation>
    <scope>NUCLEOTIDE SEQUENCE [LARGE SCALE GENOMIC DNA]</scope>
    <source>
        <strain evidence="1 2">CCUG 25036</strain>
    </source>
</reference>
<dbReference type="RefSeq" id="WP_166948512.1">
    <property type="nucleotide sequence ID" value="NZ_JAARLZ010000005.1"/>
</dbReference>
<name>A0A7X5ZIL3_9GAMM</name>
<proteinExistence type="predicted"/>
<evidence type="ECO:0000313" key="2">
    <source>
        <dbReference type="Proteomes" id="UP000490980"/>
    </source>
</evidence>
<evidence type="ECO:0000313" key="1">
    <source>
        <dbReference type="EMBL" id="NII07023.1"/>
    </source>
</evidence>
<dbReference type="AlphaFoldDB" id="A0A7X5ZIL3"/>
<accession>A0A7X5ZIL3</accession>
<dbReference type="Proteomes" id="UP000490980">
    <property type="component" value="Unassembled WGS sequence"/>
</dbReference>
<sequence>MSRMLFVALLGLVVSCGTLPPRREGAAQSMAPQDRGDAVSSTATVAADVAMPASVGSQALADIQGWYNDVAVNCNASVNQPAVLCSGVMLRATEPTPSFLPWDPSSNSITSGGISFSYIRNDVNFTKLAYGHKNGFILYPKNKAPGSDLSIEVLCSFPMDASTSDRKDQGCGQHPLYAVPARTEACDKQGLNTLAAWQAFYAQIGNDDHRGQCGWGVRKGENGTAARFILSLQAHEVMTGYHRNTQNELRLATWPTGSGASLPIRAFFYLTGGLSDAQDDQRRYYQQFGVFVPVVRVNLPAVVGGKATFAYVTGEQVIADGAGEVFEHFEGEHRGEFTTLRVRGGMIENANRPVGSTEIVDVVNAWNHVNHRAVLLRNGANSKVTMKMTLASPALEVSFGYAYQDAISPTVMAWYSDNTTQSWGFKPAPKDGRESFKAKPGTRITAFSVRVEAVAASKLYIDNIALTGVVGPGDVSGTTEPEP</sequence>
<comment type="caution">
    <text evidence="1">The sequence shown here is derived from an EMBL/GenBank/DDBJ whole genome shotgun (WGS) entry which is preliminary data.</text>
</comment>
<evidence type="ECO:0008006" key="3">
    <source>
        <dbReference type="Google" id="ProtNLM"/>
    </source>
</evidence>
<protein>
    <recommendedName>
        <fullName evidence="3">Halovibrin HvnA</fullName>
    </recommendedName>
</protein>
<dbReference type="EMBL" id="JAARLZ010000005">
    <property type="protein sequence ID" value="NII07023.1"/>
    <property type="molecule type" value="Genomic_DNA"/>
</dbReference>
<keyword evidence="2" id="KW-1185">Reference proteome</keyword>
<dbReference type="PROSITE" id="PS51257">
    <property type="entry name" value="PROKAR_LIPOPROTEIN"/>
    <property type="match status" value="1"/>
</dbReference>
<gene>
    <name evidence="1" type="ORF">HBF25_11545</name>
</gene>
<organism evidence="1 2">
    <name type="scientific">Luteibacter anthropi</name>
    <dbReference type="NCBI Taxonomy" id="564369"/>
    <lineage>
        <taxon>Bacteria</taxon>
        <taxon>Pseudomonadati</taxon>
        <taxon>Pseudomonadota</taxon>
        <taxon>Gammaproteobacteria</taxon>
        <taxon>Lysobacterales</taxon>
        <taxon>Rhodanobacteraceae</taxon>
        <taxon>Luteibacter</taxon>
    </lineage>
</organism>